<dbReference type="Proteomes" id="UP000006251">
    <property type="component" value="Unassembled WGS sequence"/>
</dbReference>
<dbReference type="AlphaFoldDB" id="K6ZFX5"/>
<reference evidence="3" key="1">
    <citation type="journal article" date="2014" name="Environ. Microbiol.">
        <title>Comparative genomics of the marine bacterial genus Glaciecola reveals the high degree of genomic diversity and genomic characteristic for cold adaptation.</title>
        <authorList>
            <person name="Qin Q.L."/>
            <person name="Xie B.B."/>
            <person name="Yu Y."/>
            <person name="Shu Y.L."/>
            <person name="Rong J.C."/>
            <person name="Zhang Y.J."/>
            <person name="Zhao D.L."/>
            <person name="Chen X.L."/>
            <person name="Zhang X.Y."/>
            <person name="Chen B."/>
            <person name="Zhou B.C."/>
            <person name="Zhang Y.Z."/>
        </authorList>
    </citation>
    <scope>NUCLEOTIDE SEQUENCE [LARGE SCALE GENOMIC DNA]</scope>
    <source>
        <strain evidence="3">ACAM 615</strain>
    </source>
</reference>
<keyword evidence="1" id="KW-1133">Transmembrane helix</keyword>
<gene>
    <name evidence="2" type="ORF">GPAL_2411</name>
</gene>
<comment type="caution">
    <text evidence="2">The sequence shown here is derived from an EMBL/GenBank/DDBJ whole genome shotgun (WGS) entry which is preliminary data.</text>
</comment>
<feature type="transmembrane region" description="Helical" evidence="1">
    <location>
        <begin position="26"/>
        <end position="46"/>
    </location>
</feature>
<dbReference type="EMBL" id="BAEQ01000043">
    <property type="protein sequence ID" value="GAC29272.1"/>
    <property type="molecule type" value="Genomic_DNA"/>
</dbReference>
<keyword evidence="3" id="KW-1185">Reference proteome</keyword>
<protein>
    <submittedName>
        <fullName evidence="2">Uncharacterized protein</fullName>
    </submittedName>
</protein>
<evidence type="ECO:0000313" key="2">
    <source>
        <dbReference type="EMBL" id="GAC29272.1"/>
    </source>
</evidence>
<organism evidence="2 3">
    <name type="scientific">Brumicola pallidula DSM 14239 = ACAM 615</name>
    <dbReference type="NCBI Taxonomy" id="1121922"/>
    <lineage>
        <taxon>Bacteria</taxon>
        <taxon>Pseudomonadati</taxon>
        <taxon>Pseudomonadota</taxon>
        <taxon>Gammaproteobacteria</taxon>
        <taxon>Alteromonadales</taxon>
        <taxon>Alteromonadaceae</taxon>
        <taxon>Brumicola</taxon>
    </lineage>
</organism>
<keyword evidence="1" id="KW-0472">Membrane</keyword>
<evidence type="ECO:0000256" key="1">
    <source>
        <dbReference type="SAM" id="Phobius"/>
    </source>
</evidence>
<evidence type="ECO:0000313" key="3">
    <source>
        <dbReference type="Proteomes" id="UP000006251"/>
    </source>
</evidence>
<name>K6ZFX5_9ALTE</name>
<proteinExistence type="predicted"/>
<accession>K6ZFX5</accession>
<sequence length="57" mass="6186">MGFLFVFLSGYSAVVAIIASELAGFLPFLVFFLIGFICALVGLLGNDRAVSKIWSRK</sequence>
<keyword evidence="1" id="KW-0812">Transmembrane</keyword>